<feature type="domain" description="Carbohydrate kinase PfkB" evidence="3">
    <location>
        <begin position="29"/>
        <end position="299"/>
    </location>
</feature>
<dbReference type="CDD" id="cd01942">
    <property type="entry name" value="ribokinase_group_A"/>
    <property type="match status" value="1"/>
</dbReference>
<dbReference type="SUPFAM" id="SSF53613">
    <property type="entry name" value="Ribokinase-like"/>
    <property type="match status" value="1"/>
</dbReference>
<keyword evidence="1" id="KW-0808">Transferase</keyword>
<evidence type="ECO:0000313" key="5">
    <source>
        <dbReference type="Proteomes" id="UP000178264"/>
    </source>
</evidence>
<dbReference type="PROSITE" id="PS00583">
    <property type="entry name" value="PFKB_KINASES_1"/>
    <property type="match status" value="1"/>
</dbReference>
<reference evidence="4 5" key="1">
    <citation type="journal article" date="2016" name="Nat. Commun.">
        <title>Thousands of microbial genomes shed light on interconnected biogeochemical processes in an aquifer system.</title>
        <authorList>
            <person name="Anantharaman K."/>
            <person name="Brown C.T."/>
            <person name="Hug L.A."/>
            <person name="Sharon I."/>
            <person name="Castelle C.J."/>
            <person name="Probst A.J."/>
            <person name="Thomas B.C."/>
            <person name="Singh A."/>
            <person name="Wilkins M.J."/>
            <person name="Karaoz U."/>
            <person name="Brodie E.L."/>
            <person name="Williams K.H."/>
            <person name="Hubbard S.S."/>
            <person name="Banfield J.F."/>
        </authorList>
    </citation>
    <scope>NUCLEOTIDE SEQUENCE [LARGE SCALE GENOMIC DNA]</scope>
</reference>
<dbReference type="InterPro" id="IPR011611">
    <property type="entry name" value="PfkB_dom"/>
</dbReference>
<dbReference type="PROSITE" id="PS00584">
    <property type="entry name" value="PFKB_KINASES_2"/>
    <property type="match status" value="1"/>
</dbReference>
<evidence type="ECO:0000256" key="2">
    <source>
        <dbReference type="ARBA" id="ARBA00022777"/>
    </source>
</evidence>
<dbReference type="EMBL" id="MGER01000001">
    <property type="protein sequence ID" value="OGL89057.1"/>
    <property type="molecule type" value="Genomic_DNA"/>
</dbReference>
<evidence type="ECO:0000256" key="1">
    <source>
        <dbReference type="ARBA" id="ARBA00022679"/>
    </source>
</evidence>
<dbReference type="Gene3D" id="3.40.1190.20">
    <property type="match status" value="1"/>
</dbReference>
<sequence length="308" mass="34516">MRTRYQGKILVSGSLVYDKIMDFPGRFVDYIIPEKIHTLSINFIVEKIEVKVGGTAGNIAYNLKLLGEEPIIFSQAGRDFGIYQKWLQRHRIADDEIRLVSRKDTTVAHIITDRDDNQIAALHLETMGVPCGITLQKVKRHLPAALAIIAPGNVTDMINAARVYKKLGIRYIADPGQEIPLLSARELNYLIQGAHLLISNDYEFAQIKQKLQQDEKEILRKVETVVVTQGARGSLIYHDAHTYIVKAAHPKKVVDPTGAGDAYRAGFIKGLISGWSLPRCGEFASHIAKFPVEHYGTQEHQFGARFFA</sequence>
<comment type="caution">
    <text evidence="4">The sequence shown here is derived from an EMBL/GenBank/DDBJ whole genome shotgun (WGS) entry which is preliminary data.</text>
</comment>
<dbReference type="AlphaFoldDB" id="A0A1F7VGI3"/>
<gene>
    <name evidence="4" type="ORF">A3I42_04285</name>
</gene>
<dbReference type="Proteomes" id="UP000178264">
    <property type="component" value="Unassembled WGS sequence"/>
</dbReference>
<accession>A0A1F7VGI3</accession>
<dbReference type="PANTHER" id="PTHR10584:SF166">
    <property type="entry name" value="RIBOKINASE"/>
    <property type="match status" value="1"/>
</dbReference>
<dbReference type="InterPro" id="IPR029056">
    <property type="entry name" value="Ribokinase-like"/>
</dbReference>
<organism evidence="4 5">
    <name type="scientific">Candidatus Uhrbacteria bacterium RIFCSPLOWO2_02_FULL_49_11</name>
    <dbReference type="NCBI Taxonomy" id="1802409"/>
    <lineage>
        <taxon>Bacteria</taxon>
        <taxon>Candidatus Uhriibacteriota</taxon>
    </lineage>
</organism>
<dbReference type="PANTHER" id="PTHR10584">
    <property type="entry name" value="SUGAR KINASE"/>
    <property type="match status" value="1"/>
</dbReference>
<evidence type="ECO:0000313" key="4">
    <source>
        <dbReference type="EMBL" id="OGL89057.1"/>
    </source>
</evidence>
<evidence type="ECO:0000259" key="3">
    <source>
        <dbReference type="Pfam" id="PF00294"/>
    </source>
</evidence>
<dbReference type="GO" id="GO:0016301">
    <property type="term" value="F:kinase activity"/>
    <property type="evidence" value="ECO:0007669"/>
    <property type="project" value="UniProtKB-KW"/>
</dbReference>
<keyword evidence="2" id="KW-0418">Kinase</keyword>
<proteinExistence type="predicted"/>
<name>A0A1F7VGI3_9BACT</name>
<dbReference type="InterPro" id="IPR002173">
    <property type="entry name" value="Carboh/pur_kinase_PfkB_CS"/>
</dbReference>
<protein>
    <recommendedName>
        <fullName evidence="3">Carbohydrate kinase PfkB domain-containing protein</fullName>
    </recommendedName>
</protein>
<dbReference type="Pfam" id="PF00294">
    <property type="entry name" value="PfkB"/>
    <property type="match status" value="1"/>
</dbReference>